<dbReference type="EMBL" id="GG745357">
    <property type="protein sequence ID" value="KNE68531.1"/>
    <property type="molecule type" value="Genomic_DNA"/>
</dbReference>
<protein>
    <submittedName>
        <fullName evidence="2">Uncharacterized protein</fullName>
    </submittedName>
</protein>
<evidence type="ECO:0000313" key="3">
    <source>
        <dbReference type="Proteomes" id="UP000054350"/>
    </source>
</evidence>
<evidence type="ECO:0000256" key="1">
    <source>
        <dbReference type="SAM" id="MobiDB-lite"/>
    </source>
</evidence>
<dbReference type="Proteomes" id="UP000054350">
    <property type="component" value="Unassembled WGS sequence"/>
</dbReference>
<dbReference type="AlphaFoldDB" id="A0A0L0T1B3"/>
<accession>A0A0L0T1B3</accession>
<evidence type="ECO:0000313" key="2">
    <source>
        <dbReference type="EMBL" id="KNE68531.1"/>
    </source>
</evidence>
<feature type="region of interest" description="Disordered" evidence="1">
    <location>
        <begin position="121"/>
        <end position="143"/>
    </location>
</feature>
<gene>
    <name evidence="2" type="ORF">AMAG_19742</name>
</gene>
<sequence>MIIFVIVLVAVLSTLTTIELVLNWLDRRKANAQPGQAAAALQSAVADVWYLPPSWRASSAESPVPIPPEVPEPPRCHVSNRLRTPGFVVLGVVEHWRDAGVDPDAPPPYAAVAPAVEVEGVDDDVESGSASSSSLNRASQMTMAPRLSVVAPSALVRAPPPLDRPEQAPAALQERVES</sequence>
<keyword evidence="3" id="KW-1185">Reference proteome</keyword>
<dbReference type="VEuPathDB" id="FungiDB:AMAG_19742"/>
<organism evidence="2 3">
    <name type="scientific">Allomyces macrogynus (strain ATCC 38327)</name>
    <name type="common">Allomyces javanicus var. macrogynus</name>
    <dbReference type="NCBI Taxonomy" id="578462"/>
    <lineage>
        <taxon>Eukaryota</taxon>
        <taxon>Fungi</taxon>
        <taxon>Fungi incertae sedis</taxon>
        <taxon>Blastocladiomycota</taxon>
        <taxon>Blastocladiomycetes</taxon>
        <taxon>Blastocladiales</taxon>
        <taxon>Blastocladiaceae</taxon>
        <taxon>Allomyces</taxon>
    </lineage>
</organism>
<name>A0A0L0T1B3_ALLM3</name>
<reference evidence="2 3" key="1">
    <citation type="submission" date="2009-11" db="EMBL/GenBank/DDBJ databases">
        <title>Annotation of Allomyces macrogynus ATCC 38327.</title>
        <authorList>
            <consortium name="The Broad Institute Genome Sequencing Platform"/>
            <person name="Russ C."/>
            <person name="Cuomo C."/>
            <person name="Burger G."/>
            <person name="Gray M.W."/>
            <person name="Holland P.W.H."/>
            <person name="King N."/>
            <person name="Lang F.B.F."/>
            <person name="Roger A.J."/>
            <person name="Ruiz-Trillo I."/>
            <person name="Young S.K."/>
            <person name="Zeng Q."/>
            <person name="Gargeya S."/>
            <person name="Fitzgerald M."/>
            <person name="Haas B."/>
            <person name="Abouelleil A."/>
            <person name="Alvarado L."/>
            <person name="Arachchi H.M."/>
            <person name="Berlin A."/>
            <person name="Chapman S.B."/>
            <person name="Gearin G."/>
            <person name="Goldberg J."/>
            <person name="Griggs A."/>
            <person name="Gujja S."/>
            <person name="Hansen M."/>
            <person name="Heiman D."/>
            <person name="Howarth C."/>
            <person name="Larimer J."/>
            <person name="Lui A."/>
            <person name="MacDonald P.J.P."/>
            <person name="McCowen C."/>
            <person name="Montmayeur A."/>
            <person name="Murphy C."/>
            <person name="Neiman D."/>
            <person name="Pearson M."/>
            <person name="Priest M."/>
            <person name="Roberts A."/>
            <person name="Saif S."/>
            <person name="Shea T."/>
            <person name="Sisk P."/>
            <person name="Stolte C."/>
            <person name="Sykes S."/>
            <person name="Wortman J."/>
            <person name="Nusbaum C."/>
            <person name="Birren B."/>
        </authorList>
    </citation>
    <scope>NUCLEOTIDE SEQUENCE [LARGE SCALE GENOMIC DNA]</scope>
    <source>
        <strain evidence="2 3">ATCC 38327</strain>
    </source>
</reference>
<proteinExistence type="predicted"/>
<reference evidence="3" key="2">
    <citation type="submission" date="2009-11" db="EMBL/GenBank/DDBJ databases">
        <title>The Genome Sequence of Allomyces macrogynus strain ATCC 38327.</title>
        <authorList>
            <consortium name="The Broad Institute Genome Sequencing Platform"/>
            <person name="Russ C."/>
            <person name="Cuomo C."/>
            <person name="Shea T."/>
            <person name="Young S.K."/>
            <person name="Zeng Q."/>
            <person name="Koehrsen M."/>
            <person name="Haas B."/>
            <person name="Borodovsky M."/>
            <person name="Guigo R."/>
            <person name="Alvarado L."/>
            <person name="Berlin A."/>
            <person name="Borenstein D."/>
            <person name="Chen Z."/>
            <person name="Engels R."/>
            <person name="Freedman E."/>
            <person name="Gellesch M."/>
            <person name="Goldberg J."/>
            <person name="Griggs A."/>
            <person name="Gujja S."/>
            <person name="Heiman D."/>
            <person name="Hepburn T."/>
            <person name="Howarth C."/>
            <person name="Jen D."/>
            <person name="Larson L."/>
            <person name="Lewis B."/>
            <person name="Mehta T."/>
            <person name="Park D."/>
            <person name="Pearson M."/>
            <person name="Roberts A."/>
            <person name="Saif S."/>
            <person name="Shenoy N."/>
            <person name="Sisk P."/>
            <person name="Stolte C."/>
            <person name="Sykes S."/>
            <person name="Walk T."/>
            <person name="White J."/>
            <person name="Yandava C."/>
            <person name="Burger G."/>
            <person name="Gray M.W."/>
            <person name="Holland P.W.H."/>
            <person name="King N."/>
            <person name="Lang F.B.F."/>
            <person name="Roger A.J."/>
            <person name="Ruiz-Trillo I."/>
            <person name="Lander E."/>
            <person name="Nusbaum C."/>
        </authorList>
    </citation>
    <scope>NUCLEOTIDE SEQUENCE [LARGE SCALE GENOMIC DNA]</scope>
    <source>
        <strain evidence="3">ATCC 38327</strain>
    </source>
</reference>
<feature type="region of interest" description="Disordered" evidence="1">
    <location>
        <begin position="157"/>
        <end position="178"/>
    </location>
</feature>